<comment type="catalytic activity">
    <reaction evidence="5">
        <text>1-deoxy-D-threo-hexo-2,5-diulose 6-phosphate + L-aspartate 4-semialdehyde = 2,3-dioxopropyl phosphate + 2-amino-2,3,7-trideoxy-D-lyxo-hept-6-ulosonate</text>
        <dbReference type="Rhea" id="RHEA:25952"/>
        <dbReference type="ChEBI" id="CHEBI:58859"/>
        <dbReference type="ChEBI" id="CHEBI:58860"/>
        <dbReference type="ChEBI" id="CHEBI:58861"/>
        <dbReference type="ChEBI" id="CHEBI:537519"/>
        <dbReference type="EC" id="2.2.1.10"/>
    </reaction>
</comment>
<feature type="binding site" evidence="5">
    <location>
        <begin position="231"/>
        <end position="232"/>
    </location>
    <ligand>
        <name>1-deoxy-D-threo-hexo-2,5-diulose 6-phosphate</name>
        <dbReference type="ChEBI" id="CHEBI:58861"/>
    </ligand>
</feature>
<evidence type="ECO:0000256" key="2">
    <source>
        <dbReference type="ARBA" id="ARBA00022679"/>
    </source>
</evidence>
<dbReference type="GO" id="GO:0008652">
    <property type="term" value="P:amino acid biosynthetic process"/>
    <property type="evidence" value="ECO:0007669"/>
    <property type="project" value="UniProtKB-KW"/>
</dbReference>
<evidence type="ECO:0000256" key="7">
    <source>
        <dbReference type="PIRSR" id="PIRSR038992-1"/>
    </source>
</evidence>
<dbReference type="NCBIfam" id="NF005556">
    <property type="entry name" value="PRK07226.1"/>
    <property type="match status" value="1"/>
</dbReference>
<comment type="similarity">
    <text evidence="5">Belongs to the DeoC/FbaB aldolase family. ADHS subfamily.</text>
</comment>
<dbReference type="PANTHER" id="PTHR47916:SF1">
    <property type="entry name" value="3-HYDROXY-5-PHOSPHONOOXYPENTANE-2,4-DIONE THIOLASE"/>
    <property type="match status" value="1"/>
</dbReference>
<feature type="binding site" evidence="5">
    <location>
        <begin position="27"/>
        <end position="31"/>
    </location>
    <ligand>
        <name>1-deoxy-D-threo-hexo-2,5-diulose 6-phosphate</name>
        <dbReference type="ChEBI" id="CHEBI:58861"/>
    </ligand>
</feature>
<dbReference type="InterPro" id="IPR010210">
    <property type="entry name" value="ADH_synthase"/>
</dbReference>
<keyword evidence="1 5" id="KW-0028">Amino-acid biosynthesis</keyword>
<dbReference type="PANTHER" id="PTHR47916">
    <property type="entry name" value="FRUCTOSE-BISPHOSPHATE ALDOLASE CLASS 1"/>
    <property type="match status" value="1"/>
</dbReference>
<keyword evidence="3 5" id="KW-0057">Aromatic amino acid biosynthesis</keyword>
<protein>
    <recommendedName>
        <fullName evidence="5 6">2-amino-3,7-dideoxy-D-threo-hept-6-ulosonate synthase</fullName>
        <shortName evidence="5">ADH synthase</shortName>
        <shortName evidence="5">ADHS</shortName>
        <shortName evidence="5">ADTH synthase</shortName>
        <ecNumber evidence="5 6">2.2.1.10</ecNumber>
    </recommendedName>
</protein>
<dbReference type="GO" id="GO:0009073">
    <property type="term" value="P:aromatic amino acid family biosynthetic process"/>
    <property type="evidence" value="ECO:0007669"/>
    <property type="project" value="UniProtKB-UniRule"/>
</dbReference>
<reference evidence="8" key="1">
    <citation type="submission" date="2020-06" db="EMBL/GenBank/DDBJ databases">
        <title>Unique genomic features of the anaerobic methanotrophic archaea.</title>
        <authorList>
            <person name="Chadwick G.L."/>
            <person name="Skennerton C.T."/>
            <person name="Laso-Perez R."/>
            <person name="Leu A.O."/>
            <person name="Speth D.R."/>
            <person name="Yu H."/>
            <person name="Morgan-Lang C."/>
            <person name="Hatzenpichler R."/>
            <person name="Goudeau D."/>
            <person name="Malmstrom R."/>
            <person name="Brazelton W.J."/>
            <person name="Woyke T."/>
            <person name="Hallam S.J."/>
            <person name="Tyson G.W."/>
            <person name="Wegener G."/>
            <person name="Boetius A."/>
            <person name="Orphan V."/>
        </authorList>
    </citation>
    <scope>NUCLEOTIDE SEQUENCE</scope>
</reference>
<evidence type="ECO:0000256" key="6">
    <source>
        <dbReference type="NCBIfam" id="TIGR01949"/>
    </source>
</evidence>
<dbReference type="GO" id="GO:0004332">
    <property type="term" value="F:fructose-bisphosphate aldolase activity"/>
    <property type="evidence" value="ECO:0007669"/>
    <property type="project" value="InterPro"/>
</dbReference>
<dbReference type="PIRSF" id="PIRSF038992">
    <property type="entry name" value="Aldolase_Ia"/>
    <property type="match status" value="1"/>
</dbReference>
<dbReference type="GO" id="GO:0016836">
    <property type="term" value="F:hydro-lyase activity"/>
    <property type="evidence" value="ECO:0007669"/>
    <property type="project" value="InterPro"/>
</dbReference>
<sequence length="265" mass="27817">MPEIGKRVRLERILDRKSGNMLIIPMDHGISEGPIKGLANIGETINKVADGGADAVLMQKGMVKHGHRGYGHDIGLIIHTSASTSLGPDPNNKVAVCTVEEAIKFGADAVSVHINVGSDTESDQLEYLGTVSDDCDYWGMPLVAMMYPRGAAIPNQHDPVAVALAARVGAELGADIIKTNYTGDPDSFKTVVAGCPIPVVIAGGPKTNTDREFLQMIKGAMDAGAKGAAIGRNAFQANDPTRMTRAAAAIVHDGITVDKALEILV</sequence>
<dbReference type="NCBIfam" id="TIGR01949">
    <property type="entry name" value="ADH_synth"/>
    <property type="match status" value="1"/>
</dbReference>
<comment type="subunit">
    <text evidence="5">Homodecamer.</text>
</comment>
<evidence type="ECO:0000313" key="8">
    <source>
        <dbReference type="EMBL" id="QNO50201.1"/>
    </source>
</evidence>
<dbReference type="HAMAP" id="MF_00960">
    <property type="entry name" value="ADH_synthase"/>
    <property type="match status" value="1"/>
</dbReference>
<feature type="binding site" evidence="5">
    <location>
        <begin position="147"/>
        <end position="149"/>
    </location>
    <ligand>
        <name>1-deoxy-D-threo-hexo-2,5-diulose 6-phosphate</name>
        <dbReference type="ChEBI" id="CHEBI:58861"/>
    </ligand>
</feature>
<dbReference type="InterPro" id="IPR013785">
    <property type="entry name" value="Aldolase_TIM"/>
</dbReference>
<feature type="binding site" evidence="5">
    <location>
        <begin position="203"/>
        <end position="204"/>
    </location>
    <ligand>
        <name>1-deoxy-D-threo-hexo-2,5-diulose 6-phosphate</name>
        <dbReference type="ChEBI" id="CHEBI:58861"/>
    </ligand>
</feature>
<keyword evidence="4 5" id="KW-0704">Schiff base</keyword>
<dbReference type="Gene3D" id="3.20.20.70">
    <property type="entry name" value="Aldolase class I"/>
    <property type="match status" value="1"/>
</dbReference>
<dbReference type="SMART" id="SM01133">
    <property type="entry name" value="DeoC"/>
    <property type="match status" value="1"/>
</dbReference>
<dbReference type="GO" id="GO:0016744">
    <property type="term" value="F:transketolase or transaldolase activity"/>
    <property type="evidence" value="ECO:0007669"/>
    <property type="project" value="UniProtKB-UniRule"/>
</dbReference>
<proteinExistence type="inferred from homology"/>
<comment type="function">
    <text evidence="5">Catalyzes a transaldol reaction between 6-deoxy-5-ketofructose 1-phosphate (DKFP) and L-aspartate semialdehyde (ASA) with an elimination of hydroxypyruvaldehyde phosphate to yield 2-amino-3,7-dideoxy-D-threo-hept-6-ulosonate (ADH). Plays a key role in an alternative pathway of the biosynthesis of 3-dehydroquinate (DHQ), which is involved in the canonical pathway for the biosynthesis of aromatic amino acids.</text>
</comment>
<dbReference type="EC" id="2.2.1.10" evidence="5 6"/>
<dbReference type="InterPro" id="IPR050456">
    <property type="entry name" value="DeoC/FbaB_aldolase"/>
</dbReference>
<accession>A0A7G9YQB7</accession>
<organism evidence="8">
    <name type="scientific">Candidatus Methanogaster sp. ANME-2c ERB4</name>
    <dbReference type="NCBI Taxonomy" id="2759911"/>
    <lineage>
        <taxon>Archaea</taxon>
        <taxon>Methanobacteriati</taxon>
        <taxon>Methanobacteriota</taxon>
        <taxon>Stenosarchaea group</taxon>
        <taxon>Methanomicrobia</taxon>
        <taxon>Methanosarcinales</taxon>
        <taxon>ANME-2 cluster</taxon>
        <taxon>Candidatus Methanogasteraceae</taxon>
        <taxon>Candidatus Methanogaster</taxon>
    </lineage>
</organism>
<dbReference type="Pfam" id="PF01791">
    <property type="entry name" value="DeoC"/>
    <property type="match status" value="1"/>
</dbReference>
<evidence type="ECO:0000256" key="1">
    <source>
        <dbReference type="ARBA" id="ARBA00022605"/>
    </source>
</evidence>
<name>A0A7G9YQB7_9EURY</name>
<dbReference type="SUPFAM" id="SSF51569">
    <property type="entry name" value="Aldolase"/>
    <property type="match status" value="1"/>
</dbReference>
<dbReference type="AlphaFoldDB" id="A0A7G9YQB7"/>
<feature type="active site" description="Schiff-base intermediate with dihydroxyacetone-P" evidence="7">
    <location>
        <position position="178"/>
    </location>
</feature>
<dbReference type="EMBL" id="MT631408">
    <property type="protein sequence ID" value="QNO50201.1"/>
    <property type="molecule type" value="Genomic_DNA"/>
</dbReference>
<feature type="active site" description="Schiff-base intermediate with substrate" evidence="5">
    <location>
        <position position="178"/>
    </location>
</feature>
<dbReference type="InterPro" id="IPR002915">
    <property type="entry name" value="DeoC/FbaB/LacD_aldolase"/>
</dbReference>
<evidence type="ECO:0000256" key="4">
    <source>
        <dbReference type="ARBA" id="ARBA00023270"/>
    </source>
</evidence>
<dbReference type="CDD" id="cd00958">
    <property type="entry name" value="DhnA"/>
    <property type="match status" value="1"/>
</dbReference>
<evidence type="ECO:0000256" key="3">
    <source>
        <dbReference type="ARBA" id="ARBA00023141"/>
    </source>
</evidence>
<evidence type="ECO:0000256" key="5">
    <source>
        <dbReference type="HAMAP-Rule" id="MF_00960"/>
    </source>
</evidence>
<keyword evidence="2 5" id="KW-0808">Transferase</keyword>
<dbReference type="InterPro" id="IPR041720">
    <property type="entry name" value="FbaB-like"/>
</dbReference>
<feature type="active site" description="Proton donor" evidence="5 7">
    <location>
        <position position="147"/>
    </location>
</feature>
<feature type="active site" description="Proton acceptor" evidence="5">
    <location>
        <position position="27"/>
    </location>
</feature>
<gene>
    <name evidence="5 8" type="primary">aroA'</name>
    <name evidence="8" type="ORF">HHCNJNNG_00002</name>
</gene>